<dbReference type="SUPFAM" id="SSF53271">
    <property type="entry name" value="PRTase-like"/>
    <property type="match status" value="1"/>
</dbReference>
<dbReference type="Pfam" id="PF12710">
    <property type="entry name" value="HAD"/>
    <property type="match status" value="1"/>
</dbReference>
<dbReference type="PANTHER" id="PTHR43344">
    <property type="entry name" value="PHOSPHOSERINE PHOSPHATASE"/>
    <property type="match status" value="1"/>
</dbReference>
<dbReference type="EMBL" id="WIGM01000209">
    <property type="protein sequence ID" value="KAF6833803.1"/>
    <property type="molecule type" value="Genomic_DNA"/>
</dbReference>
<evidence type="ECO:0000259" key="1">
    <source>
        <dbReference type="Pfam" id="PF14681"/>
    </source>
</evidence>
<dbReference type="Pfam" id="PF14681">
    <property type="entry name" value="UPRTase"/>
    <property type="match status" value="1"/>
</dbReference>
<keyword evidence="2" id="KW-0808">Transferase</keyword>
<proteinExistence type="predicted"/>
<dbReference type="GO" id="GO:0036424">
    <property type="term" value="F:L-phosphoserine phosphatase activity"/>
    <property type="evidence" value="ECO:0007669"/>
    <property type="project" value="TreeGrafter"/>
</dbReference>
<keyword evidence="3" id="KW-1185">Reference proteome</keyword>
<organism evidence="2 3">
    <name type="scientific">Colletotrichum musicola</name>
    <dbReference type="NCBI Taxonomy" id="2175873"/>
    <lineage>
        <taxon>Eukaryota</taxon>
        <taxon>Fungi</taxon>
        <taxon>Dikarya</taxon>
        <taxon>Ascomycota</taxon>
        <taxon>Pezizomycotina</taxon>
        <taxon>Sordariomycetes</taxon>
        <taxon>Hypocreomycetidae</taxon>
        <taxon>Glomerellales</taxon>
        <taxon>Glomerellaceae</taxon>
        <taxon>Colletotrichum</taxon>
        <taxon>Colletotrichum orchidearum species complex</taxon>
    </lineage>
</organism>
<dbReference type="AlphaFoldDB" id="A0A8H6KM63"/>
<dbReference type="InterPro" id="IPR036412">
    <property type="entry name" value="HAD-like_sf"/>
</dbReference>
<evidence type="ECO:0000313" key="2">
    <source>
        <dbReference type="EMBL" id="KAF6833803.1"/>
    </source>
</evidence>
<name>A0A8H6KM63_9PEZI</name>
<dbReference type="InterPro" id="IPR027417">
    <property type="entry name" value="P-loop_NTPase"/>
</dbReference>
<evidence type="ECO:0000313" key="3">
    <source>
        <dbReference type="Proteomes" id="UP000639643"/>
    </source>
</evidence>
<dbReference type="Pfam" id="PF13207">
    <property type="entry name" value="AAA_17"/>
    <property type="match status" value="1"/>
</dbReference>
<dbReference type="InterPro" id="IPR029057">
    <property type="entry name" value="PRTase-like"/>
</dbReference>
<feature type="domain" description="Phosphoribosyltransferase" evidence="1">
    <location>
        <begin position="441"/>
        <end position="543"/>
    </location>
</feature>
<protein>
    <submittedName>
        <fullName evidence="2">Uracil phosphoribosyltransferase</fullName>
    </submittedName>
</protein>
<dbReference type="SUPFAM" id="SSF52540">
    <property type="entry name" value="P-loop containing nucleoside triphosphate hydrolases"/>
    <property type="match status" value="1"/>
</dbReference>
<comment type="caution">
    <text evidence="2">The sequence shown here is derived from an EMBL/GenBank/DDBJ whole genome shotgun (WGS) entry which is preliminary data.</text>
</comment>
<dbReference type="Gene3D" id="3.40.50.1000">
    <property type="entry name" value="HAD superfamily/HAD-like"/>
    <property type="match status" value="1"/>
</dbReference>
<sequence length="621" mass="68777">MPTPTQAKPKIVGLYGVPASGKSFLLQQLRSRLRGLCPANRELYRERAIKSIADQCASTGQLGIVSGHFSFWTEKNPRPNNVYTPADLNVYTHIICLDTSAYDVAQRCLKDQDRARPPASTAHIRVWKDYEKTNLRRLCREHGIVFTVFHPTDTLVDDVLPFMHDIRLHSEAKNLARVTQQLDQTLAMMSDDTDIETLLVFDADKTLCDIDTGTLFWAKSGANTEGECPLKTLFSSSMGYSYASFCQAAFLYEEHGWEFGFLCDEVAPQVIVHPEFVVVLCAVEDNKHVGAVVATCGLRRVWEKILQREGLCHIRVLGGGHIADGYVVTPKVKAAVVSRAREHHGLHVCAFGNSPKDLPMLKLANDAIVVVGMEHSRSKSMDTALLIGIDAYGLQARQALVPSSASPRLTVDKLPLVDITHQDFIQSIFSRHRRLRVLHATDKNAAKLLMTPTRDTAVAGPDLRRAHHRVGLYLATEYVSEILGLEKHDIRHVQGHMVDGHQLMEESRTAIVALMRGGEPTAFGISEAFPRAMFIHCNFSDDLDEKLKGIRTVYVRGFAGIRIVVVAGVVQKKAITCSGALEQLSGDADDLSLVSRISNNKFTARGGTDTGHRLFNTTHLD</sequence>
<dbReference type="GO" id="GO:0006564">
    <property type="term" value="P:L-serine biosynthetic process"/>
    <property type="evidence" value="ECO:0007669"/>
    <property type="project" value="TreeGrafter"/>
</dbReference>
<dbReference type="GO" id="GO:0000287">
    <property type="term" value="F:magnesium ion binding"/>
    <property type="evidence" value="ECO:0007669"/>
    <property type="project" value="TreeGrafter"/>
</dbReference>
<dbReference type="GO" id="GO:0016757">
    <property type="term" value="F:glycosyltransferase activity"/>
    <property type="evidence" value="ECO:0007669"/>
    <property type="project" value="UniProtKB-KW"/>
</dbReference>
<dbReference type="InterPro" id="IPR023214">
    <property type="entry name" value="HAD_sf"/>
</dbReference>
<accession>A0A8H6KM63</accession>
<keyword evidence="2" id="KW-0328">Glycosyltransferase</keyword>
<dbReference type="Gene3D" id="3.40.50.2020">
    <property type="match status" value="1"/>
</dbReference>
<dbReference type="InterPro" id="IPR000836">
    <property type="entry name" value="PRTase_dom"/>
</dbReference>
<dbReference type="InterPro" id="IPR050582">
    <property type="entry name" value="HAD-like_SerB"/>
</dbReference>
<dbReference type="OrthoDB" id="5416609at2759"/>
<dbReference type="Gene3D" id="3.40.50.300">
    <property type="entry name" value="P-loop containing nucleotide triphosphate hydrolases"/>
    <property type="match status" value="1"/>
</dbReference>
<dbReference type="SUPFAM" id="SSF56784">
    <property type="entry name" value="HAD-like"/>
    <property type="match status" value="1"/>
</dbReference>
<reference evidence="2" key="1">
    <citation type="journal article" date="2020" name="Phytopathology">
        <title>Genome Sequence Resources of Colletotrichum truncatum, C. plurivorum, C. musicola, and C. sojae: Four Species Pathogenic to Soybean (Glycine max).</title>
        <authorList>
            <person name="Rogerio F."/>
            <person name="Boufleur T.R."/>
            <person name="Ciampi-Guillardi M."/>
            <person name="Sukno S.A."/>
            <person name="Thon M.R."/>
            <person name="Massola Junior N.S."/>
            <person name="Baroncelli R."/>
        </authorList>
    </citation>
    <scope>NUCLEOTIDE SEQUENCE</scope>
    <source>
        <strain evidence="2">LFN0074</strain>
    </source>
</reference>
<dbReference type="PANTHER" id="PTHR43344:SF20">
    <property type="entry name" value="URACIL PHOSPHORIBOSYLTRANSFERASE"/>
    <property type="match status" value="1"/>
</dbReference>
<dbReference type="GO" id="GO:0005737">
    <property type="term" value="C:cytoplasm"/>
    <property type="evidence" value="ECO:0007669"/>
    <property type="project" value="TreeGrafter"/>
</dbReference>
<dbReference type="Proteomes" id="UP000639643">
    <property type="component" value="Unassembled WGS sequence"/>
</dbReference>
<gene>
    <name evidence="2" type="ORF">CMUS01_06420</name>
</gene>